<reference evidence="1 2" key="1">
    <citation type="submission" date="2013-11" db="EMBL/GenBank/DDBJ databases">
        <title>Genome sequencing of Stegodyphus mimosarum.</title>
        <authorList>
            <person name="Bechsgaard J."/>
        </authorList>
    </citation>
    <scope>NUCLEOTIDE SEQUENCE [LARGE SCALE GENOMIC DNA]</scope>
</reference>
<organism evidence="1 2">
    <name type="scientific">Stegodyphus mimosarum</name>
    <name type="common">African social velvet spider</name>
    <dbReference type="NCBI Taxonomy" id="407821"/>
    <lineage>
        <taxon>Eukaryota</taxon>
        <taxon>Metazoa</taxon>
        <taxon>Ecdysozoa</taxon>
        <taxon>Arthropoda</taxon>
        <taxon>Chelicerata</taxon>
        <taxon>Arachnida</taxon>
        <taxon>Araneae</taxon>
        <taxon>Araneomorphae</taxon>
        <taxon>Entelegynae</taxon>
        <taxon>Eresoidea</taxon>
        <taxon>Eresidae</taxon>
        <taxon>Stegodyphus</taxon>
    </lineage>
</organism>
<dbReference type="AlphaFoldDB" id="A0A087TXB9"/>
<sequence>MFEMHNSAQNDNSVIHKTAIEISMTTCSRCFTCCSLLYDEEIMEGWSADESNLNTQ</sequence>
<gene>
    <name evidence="1" type="ORF">X975_08723</name>
</gene>
<name>A0A087TXB9_STEMI</name>
<evidence type="ECO:0000313" key="2">
    <source>
        <dbReference type="Proteomes" id="UP000054359"/>
    </source>
</evidence>
<feature type="non-terminal residue" evidence="1">
    <location>
        <position position="56"/>
    </location>
</feature>
<dbReference type="Proteomes" id="UP000054359">
    <property type="component" value="Unassembled WGS sequence"/>
</dbReference>
<dbReference type="STRING" id="407821.A0A087TXB9"/>
<dbReference type="OrthoDB" id="75250at2759"/>
<protein>
    <submittedName>
        <fullName evidence="1">DENN domain-containing protein 4C</fullName>
    </submittedName>
</protein>
<proteinExistence type="predicted"/>
<keyword evidence="2" id="KW-1185">Reference proteome</keyword>
<evidence type="ECO:0000313" key="1">
    <source>
        <dbReference type="EMBL" id="KFM69758.1"/>
    </source>
</evidence>
<dbReference type="EMBL" id="KK117179">
    <property type="protein sequence ID" value="KFM69758.1"/>
    <property type="molecule type" value="Genomic_DNA"/>
</dbReference>
<accession>A0A087TXB9</accession>